<feature type="region of interest" description="Disordered" evidence="1">
    <location>
        <begin position="1"/>
        <end position="97"/>
    </location>
</feature>
<sequence length="199" mass="21037">MAVAHAAPLPSHSLHAHDLPGHKAAGRLSSHPGEGDGEESDAAGPSSQLSQVMSSHAQTLFRMASLSSSQRRRSRPLERSSQGEEPTPPLRPSSNNCQGEVELQASAWPHCMHCCPAVVDVAMHVSTLPNRQHPFYNWSREPYSTPAVPDPDGPDPDGPDPDGPDPDGPDPDGPDPDGLDPDGLDPDGLDPDGVGMQQH</sequence>
<organism evidence="2 3">
    <name type="scientific">Haematococcus lacustris</name>
    <name type="common">Green alga</name>
    <name type="synonym">Haematococcus pluvialis</name>
    <dbReference type="NCBI Taxonomy" id="44745"/>
    <lineage>
        <taxon>Eukaryota</taxon>
        <taxon>Viridiplantae</taxon>
        <taxon>Chlorophyta</taxon>
        <taxon>core chlorophytes</taxon>
        <taxon>Chlorophyceae</taxon>
        <taxon>CS clade</taxon>
        <taxon>Chlamydomonadales</taxon>
        <taxon>Haematococcaceae</taxon>
        <taxon>Haematococcus</taxon>
    </lineage>
</organism>
<feature type="region of interest" description="Disordered" evidence="1">
    <location>
        <begin position="139"/>
        <end position="199"/>
    </location>
</feature>
<dbReference type="EMBL" id="BLLF01000164">
    <property type="protein sequence ID" value="GFH08485.1"/>
    <property type="molecule type" value="Genomic_DNA"/>
</dbReference>
<dbReference type="AlphaFoldDB" id="A0A699YGY9"/>
<feature type="compositionally biased region" description="Polar residues" evidence="1">
    <location>
        <begin position="45"/>
        <end position="58"/>
    </location>
</feature>
<evidence type="ECO:0000313" key="2">
    <source>
        <dbReference type="EMBL" id="GFH08485.1"/>
    </source>
</evidence>
<protein>
    <submittedName>
        <fullName evidence="2">Ferrous iron transporter A</fullName>
    </submittedName>
</protein>
<feature type="non-terminal residue" evidence="2">
    <location>
        <position position="1"/>
    </location>
</feature>
<accession>A0A699YGY9</accession>
<name>A0A699YGY9_HAELA</name>
<gene>
    <name evidence="2" type="ORF">HaLaN_03457</name>
</gene>
<dbReference type="Proteomes" id="UP000485058">
    <property type="component" value="Unassembled WGS sequence"/>
</dbReference>
<keyword evidence="3" id="KW-1185">Reference proteome</keyword>
<reference evidence="2 3" key="1">
    <citation type="submission" date="2020-02" db="EMBL/GenBank/DDBJ databases">
        <title>Draft genome sequence of Haematococcus lacustris strain NIES-144.</title>
        <authorList>
            <person name="Morimoto D."/>
            <person name="Nakagawa S."/>
            <person name="Yoshida T."/>
            <person name="Sawayama S."/>
        </authorList>
    </citation>
    <scope>NUCLEOTIDE SEQUENCE [LARGE SCALE GENOMIC DNA]</scope>
    <source>
        <strain evidence="2 3">NIES-144</strain>
    </source>
</reference>
<proteinExistence type="predicted"/>
<feature type="compositionally biased region" description="Acidic residues" evidence="1">
    <location>
        <begin position="152"/>
        <end position="190"/>
    </location>
</feature>
<comment type="caution">
    <text evidence="2">The sequence shown here is derived from an EMBL/GenBank/DDBJ whole genome shotgun (WGS) entry which is preliminary data.</text>
</comment>
<evidence type="ECO:0000313" key="3">
    <source>
        <dbReference type="Proteomes" id="UP000485058"/>
    </source>
</evidence>
<evidence type="ECO:0000256" key="1">
    <source>
        <dbReference type="SAM" id="MobiDB-lite"/>
    </source>
</evidence>